<dbReference type="EMBL" id="JADEXQ010000047">
    <property type="protein sequence ID" value="MBE9030894.1"/>
    <property type="molecule type" value="Genomic_DNA"/>
</dbReference>
<accession>A0A928VRQ8</accession>
<name>A0A928VRQ8_9CYAN</name>
<organism evidence="1 2">
    <name type="scientific">Romeriopsis navalis LEGE 11480</name>
    <dbReference type="NCBI Taxonomy" id="2777977"/>
    <lineage>
        <taxon>Bacteria</taxon>
        <taxon>Bacillati</taxon>
        <taxon>Cyanobacteriota</taxon>
        <taxon>Cyanophyceae</taxon>
        <taxon>Leptolyngbyales</taxon>
        <taxon>Leptolyngbyaceae</taxon>
        <taxon>Romeriopsis</taxon>
        <taxon>Romeriopsis navalis</taxon>
    </lineage>
</organism>
<protein>
    <submittedName>
        <fullName evidence="1">Class I SAM-dependent methyltransferase</fullName>
    </submittedName>
</protein>
<evidence type="ECO:0000313" key="1">
    <source>
        <dbReference type="EMBL" id="MBE9030894.1"/>
    </source>
</evidence>
<dbReference type="GO" id="GO:0032259">
    <property type="term" value="P:methylation"/>
    <property type="evidence" value="ECO:0007669"/>
    <property type="project" value="UniProtKB-KW"/>
</dbReference>
<evidence type="ECO:0000313" key="2">
    <source>
        <dbReference type="Proteomes" id="UP000625316"/>
    </source>
</evidence>
<dbReference type="SUPFAM" id="SSF53335">
    <property type="entry name" value="S-adenosyl-L-methionine-dependent methyltransferases"/>
    <property type="match status" value="1"/>
</dbReference>
<dbReference type="PANTHER" id="PTHR43861">
    <property type="entry name" value="TRANS-ACONITATE 2-METHYLTRANSFERASE-RELATED"/>
    <property type="match status" value="1"/>
</dbReference>
<reference evidence="1" key="1">
    <citation type="submission" date="2020-10" db="EMBL/GenBank/DDBJ databases">
        <authorList>
            <person name="Castelo-Branco R."/>
            <person name="Eusebio N."/>
            <person name="Adriana R."/>
            <person name="Vieira A."/>
            <person name="Brugerolle De Fraissinette N."/>
            <person name="Rezende De Castro R."/>
            <person name="Schneider M.P."/>
            <person name="Vasconcelos V."/>
            <person name="Leao P.N."/>
        </authorList>
    </citation>
    <scope>NUCLEOTIDE SEQUENCE</scope>
    <source>
        <strain evidence="1">LEGE 11480</strain>
    </source>
</reference>
<dbReference type="GO" id="GO:0008168">
    <property type="term" value="F:methyltransferase activity"/>
    <property type="evidence" value="ECO:0007669"/>
    <property type="project" value="UniProtKB-KW"/>
</dbReference>
<dbReference type="CDD" id="cd02440">
    <property type="entry name" value="AdoMet_MTases"/>
    <property type="match status" value="1"/>
</dbReference>
<dbReference type="AlphaFoldDB" id="A0A928VRQ8"/>
<keyword evidence="2" id="KW-1185">Reference proteome</keyword>
<dbReference type="Proteomes" id="UP000625316">
    <property type="component" value="Unassembled WGS sequence"/>
</dbReference>
<dbReference type="InterPro" id="IPR029063">
    <property type="entry name" value="SAM-dependent_MTases_sf"/>
</dbReference>
<dbReference type="Pfam" id="PF13489">
    <property type="entry name" value="Methyltransf_23"/>
    <property type="match status" value="1"/>
</dbReference>
<comment type="caution">
    <text evidence="1">The sequence shown here is derived from an EMBL/GenBank/DDBJ whole genome shotgun (WGS) entry which is preliminary data.</text>
</comment>
<dbReference type="Gene3D" id="3.40.50.150">
    <property type="entry name" value="Vaccinia Virus protein VP39"/>
    <property type="match status" value="1"/>
</dbReference>
<sequence>MSSKTPLSDAEAKLLSELNAGLPQDVDWKQGALDYVANILAQENGAAQRRFHLIKPFHSVYPETPINQQLTEFTREFSHCLNLLSILSVSSQTRFLDVACGSGWLAHFLAKLNLTVVGIDISPQMIELAQERLALDQIATVELDAFPHVGLYVHDIEQQPIDPGAQCDVAVLESALHHFVNPIQTLRNIADSLSDDGVIVILEAASDQQGDAYQAEIMERYDTLERPYSREQLVKALNLANLAEYQFFYPLNGFFPPVQSVADGVHYRILNDHVWNTVIVAKQSGGLARNLKVEGLCPVVMNVTNAAKSSRSPVAVESTGEIGLKGELAILRATAQRIVRKSIAKLKR</sequence>
<keyword evidence="1" id="KW-0808">Transferase</keyword>
<proteinExistence type="predicted"/>
<dbReference type="RefSeq" id="WP_264325721.1">
    <property type="nucleotide sequence ID" value="NZ_JADEXQ010000047.1"/>
</dbReference>
<keyword evidence="1" id="KW-0489">Methyltransferase</keyword>
<gene>
    <name evidence="1" type="ORF">IQ266_14250</name>
</gene>